<accession>A0A2U2DHQ3</accession>
<evidence type="ECO:0000313" key="1">
    <source>
        <dbReference type="EMBL" id="PWE52771.1"/>
    </source>
</evidence>
<keyword evidence="2" id="KW-1185">Reference proteome</keyword>
<dbReference type="EMBL" id="QFBC01000020">
    <property type="protein sequence ID" value="PWE52771.1"/>
    <property type="molecule type" value="Genomic_DNA"/>
</dbReference>
<dbReference type="RefSeq" id="WP_109461671.1">
    <property type="nucleotide sequence ID" value="NZ_QFBC01000020.1"/>
</dbReference>
<sequence length="104" mass="11100">MTDMADMIDFEKMSDAQYADWLERQAKELGQTFVDQIALLAGAIPAGEARAAGIASFTKEFTADLLGQGFPPQIVHPLAALIATAAKDRFAEMSISLHSGAQDA</sequence>
<organism evidence="1 2">
    <name type="scientific">Metarhizobium album</name>
    <dbReference type="NCBI Taxonomy" id="2182425"/>
    <lineage>
        <taxon>Bacteria</taxon>
        <taxon>Pseudomonadati</taxon>
        <taxon>Pseudomonadota</taxon>
        <taxon>Alphaproteobacteria</taxon>
        <taxon>Hyphomicrobiales</taxon>
        <taxon>Rhizobiaceae</taxon>
        <taxon>Metarhizobium</taxon>
    </lineage>
</organism>
<comment type="caution">
    <text evidence="1">The sequence shown here is derived from an EMBL/GenBank/DDBJ whole genome shotgun (WGS) entry which is preliminary data.</text>
</comment>
<reference evidence="1 2" key="1">
    <citation type="submission" date="2018-05" db="EMBL/GenBank/DDBJ databases">
        <title>The draft genome of strain NS-104.</title>
        <authorList>
            <person name="Hang P."/>
            <person name="Jiang J."/>
        </authorList>
    </citation>
    <scope>NUCLEOTIDE SEQUENCE [LARGE SCALE GENOMIC DNA]</scope>
    <source>
        <strain evidence="1 2">NS-104</strain>
    </source>
</reference>
<evidence type="ECO:0000313" key="2">
    <source>
        <dbReference type="Proteomes" id="UP000245252"/>
    </source>
</evidence>
<protein>
    <submittedName>
        <fullName evidence="1">Uncharacterized protein</fullName>
    </submittedName>
</protein>
<proteinExistence type="predicted"/>
<dbReference type="Proteomes" id="UP000245252">
    <property type="component" value="Unassembled WGS sequence"/>
</dbReference>
<gene>
    <name evidence="1" type="ORF">DEM27_28620</name>
</gene>
<dbReference type="AlphaFoldDB" id="A0A2U2DHQ3"/>
<name>A0A2U2DHQ3_9HYPH</name>